<proteinExistence type="predicted"/>
<dbReference type="InterPro" id="IPR019885">
    <property type="entry name" value="Tscrpt_reg_HTH_AsnC-type_CS"/>
</dbReference>
<protein>
    <recommendedName>
        <fullName evidence="4">HTH asnC-type domain-containing protein</fullName>
    </recommendedName>
</protein>
<dbReference type="Pfam" id="PF13404">
    <property type="entry name" value="HTH_AsnC-type"/>
    <property type="match status" value="1"/>
</dbReference>
<keyword evidence="3" id="KW-0804">Transcription</keyword>
<dbReference type="Gene3D" id="3.30.70.920">
    <property type="match status" value="1"/>
</dbReference>
<reference evidence="5 6" key="1">
    <citation type="journal article" date="2013" name="BMC Genomics">
        <title>Genomes of "Spiribacter", a streamlined, successful halophilic bacterium.</title>
        <authorList>
            <person name="Lopez-Perez M."/>
            <person name="Ghai R."/>
            <person name="Leon M.J."/>
            <person name="Rodriguez-Olmos A."/>
            <person name="Copa-Patino J.L."/>
            <person name="Soliveri J."/>
            <person name="Sanchez-Porro C."/>
            <person name="Ventosa A."/>
            <person name="Rodriguez-Valera F."/>
        </authorList>
    </citation>
    <scope>NUCLEOTIDE SEQUENCE [LARGE SCALE GENOMIC DNA]</scope>
    <source>
        <strain evidence="5 6">UAH-SP71</strain>
    </source>
</reference>
<accession>U5T3F4</accession>
<dbReference type="PRINTS" id="PR00033">
    <property type="entry name" value="HTHASNC"/>
</dbReference>
<dbReference type="SMART" id="SM00344">
    <property type="entry name" value="HTH_ASNC"/>
    <property type="match status" value="1"/>
</dbReference>
<evidence type="ECO:0000259" key="4">
    <source>
        <dbReference type="PROSITE" id="PS50956"/>
    </source>
</evidence>
<dbReference type="Gene3D" id="1.10.10.10">
    <property type="entry name" value="Winged helix-like DNA-binding domain superfamily/Winged helix DNA-binding domain"/>
    <property type="match status" value="1"/>
</dbReference>
<evidence type="ECO:0000256" key="1">
    <source>
        <dbReference type="ARBA" id="ARBA00023015"/>
    </source>
</evidence>
<keyword evidence="2" id="KW-0238">DNA-binding</keyword>
<name>U5T3F4_9GAMM</name>
<dbReference type="Proteomes" id="UP000017640">
    <property type="component" value="Chromosome"/>
</dbReference>
<dbReference type="PROSITE" id="PS50956">
    <property type="entry name" value="HTH_ASNC_2"/>
    <property type="match status" value="1"/>
</dbReference>
<dbReference type="GO" id="GO:0005829">
    <property type="term" value="C:cytosol"/>
    <property type="evidence" value="ECO:0007669"/>
    <property type="project" value="TreeGrafter"/>
</dbReference>
<dbReference type="GO" id="GO:0006355">
    <property type="term" value="P:regulation of DNA-templated transcription"/>
    <property type="evidence" value="ECO:0007669"/>
    <property type="project" value="UniProtKB-ARBA"/>
</dbReference>
<keyword evidence="6" id="KW-1185">Reference proteome</keyword>
<dbReference type="EMBL" id="CP005990">
    <property type="protein sequence ID" value="AGY92074.1"/>
    <property type="molecule type" value="Genomic_DNA"/>
</dbReference>
<dbReference type="STRING" id="1335757.SPICUR_05500"/>
<dbReference type="InterPro" id="IPR000485">
    <property type="entry name" value="AsnC-type_HTH_dom"/>
</dbReference>
<dbReference type="SUPFAM" id="SSF54909">
    <property type="entry name" value="Dimeric alpha+beta barrel"/>
    <property type="match status" value="1"/>
</dbReference>
<dbReference type="InterPro" id="IPR019888">
    <property type="entry name" value="Tscrpt_reg_AsnC-like"/>
</dbReference>
<dbReference type="HOGENOM" id="CLU_091233_5_4_6"/>
<dbReference type="GO" id="GO:0043565">
    <property type="term" value="F:sequence-specific DNA binding"/>
    <property type="evidence" value="ECO:0007669"/>
    <property type="project" value="InterPro"/>
</dbReference>
<dbReference type="InterPro" id="IPR011008">
    <property type="entry name" value="Dimeric_a/b-barrel"/>
</dbReference>
<dbReference type="AlphaFoldDB" id="U5T3F4"/>
<dbReference type="PROSITE" id="PS00519">
    <property type="entry name" value="HTH_ASNC_1"/>
    <property type="match status" value="1"/>
</dbReference>
<feature type="domain" description="HTH asnC-type" evidence="4">
    <location>
        <begin position="37"/>
        <end position="98"/>
    </location>
</feature>
<organism evidence="5 6">
    <name type="scientific">Spiribacter curvatus</name>
    <dbReference type="NCBI Taxonomy" id="1335757"/>
    <lineage>
        <taxon>Bacteria</taxon>
        <taxon>Pseudomonadati</taxon>
        <taxon>Pseudomonadota</taxon>
        <taxon>Gammaproteobacteria</taxon>
        <taxon>Chromatiales</taxon>
        <taxon>Ectothiorhodospiraceae</taxon>
        <taxon>Spiribacter</taxon>
    </lineage>
</organism>
<sequence length="184" mass="20861">MLESFLHQIGGQAPHPYGEHRFGLDARIRSTEDPIVVDATDRKILELLIEDSRMSFAEVGRQVGLSRAYTRERIRHLVDQGVVEKFTAVVNPAKMGRAVSAFIDARIRPDRIEAYCDRLGAAPEVVSLYLMSDMQSLHIHTLTDTEGDLDAFVSHHFFSRDGVISIECKQLLRRIKHRRGGPRI</sequence>
<evidence type="ECO:0000256" key="2">
    <source>
        <dbReference type="ARBA" id="ARBA00023125"/>
    </source>
</evidence>
<dbReference type="CDD" id="cd00090">
    <property type="entry name" value="HTH_ARSR"/>
    <property type="match status" value="1"/>
</dbReference>
<evidence type="ECO:0000313" key="6">
    <source>
        <dbReference type="Proteomes" id="UP000017640"/>
    </source>
</evidence>
<dbReference type="PANTHER" id="PTHR30154">
    <property type="entry name" value="LEUCINE-RESPONSIVE REGULATORY PROTEIN"/>
    <property type="match status" value="1"/>
</dbReference>
<evidence type="ECO:0000256" key="3">
    <source>
        <dbReference type="ARBA" id="ARBA00023163"/>
    </source>
</evidence>
<dbReference type="KEGG" id="spiu:SPICUR_05500"/>
<keyword evidence="1" id="KW-0805">Transcription regulation</keyword>
<dbReference type="PANTHER" id="PTHR30154:SF34">
    <property type="entry name" value="TRANSCRIPTIONAL REGULATOR AZLB"/>
    <property type="match status" value="1"/>
</dbReference>
<dbReference type="InterPro" id="IPR036388">
    <property type="entry name" value="WH-like_DNA-bd_sf"/>
</dbReference>
<evidence type="ECO:0000313" key="5">
    <source>
        <dbReference type="EMBL" id="AGY92074.1"/>
    </source>
</evidence>
<dbReference type="eggNOG" id="COG1522">
    <property type="taxonomic scope" value="Bacteria"/>
</dbReference>
<gene>
    <name evidence="5" type="ORF">SPICUR_05500</name>
</gene>
<dbReference type="SUPFAM" id="SSF46785">
    <property type="entry name" value="Winged helix' DNA-binding domain"/>
    <property type="match status" value="1"/>
</dbReference>
<dbReference type="InterPro" id="IPR011991">
    <property type="entry name" value="ArsR-like_HTH"/>
</dbReference>
<dbReference type="InterPro" id="IPR036390">
    <property type="entry name" value="WH_DNA-bd_sf"/>
</dbReference>
<dbReference type="GO" id="GO:0043200">
    <property type="term" value="P:response to amino acid"/>
    <property type="evidence" value="ECO:0007669"/>
    <property type="project" value="TreeGrafter"/>
</dbReference>